<organism evidence="1">
    <name type="scientific">Cyanothece sp. (strain PCC 7425 / ATCC 29141)</name>
    <dbReference type="NCBI Taxonomy" id="395961"/>
    <lineage>
        <taxon>Bacteria</taxon>
        <taxon>Bacillati</taxon>
        <taxon>Cyanobacteriota</taxon>
        <taxon>Cyanophyceae</taxon>
        <taxon>Gomontiellales</taxon>
        <taxon>Cyanothecaceae</taxon>
        <taxon>Cyanothece</taxon>
    </lineage>
</organism>
<evidence type="ECO:0008006" key="2">
    <source>
        <dbReference type="Google" id="ProtNLM"/>
    </source>
</evidence>
<dbReference type="EMBL" id="CP001344">
    <property type="protein sequence ID" value="ACL44983.1"/>
    <property type="molecule type" value="Genomic_DNA"/>
</dbReference>
<evidence type="ECO:0000313" key="1">
    <source>
        <dbReference type="EMBL" id="ACL44983.1"/>
    </source>
</evidence>
<dbReference type="KEGG" id="cyn:Cyan7425_2628"/>
<protein>
    <recommendedName>
        <fullName evidence="2">DUF1816 domain-containing protein</fullName>
    </recommendedName>
</protein>
<dbReference type="STRING" id="395961.Cyan7425_2628"/>
<dbReference type="HOGENOM" id="CLU_168933_0_0_3"/>
<gene>
    <name evidence="1" type="ordered locus">Cyan7425_2628</name>
</gene>
<accession>B8HJN0</accession>
<name>B8HJN0_CYAP4</name>
<sequence length="100" mass="11025">MTAGKGETSGISSWLANLANQFGQAWWVEIVTGYPRCTYYFGPFLSKTEAEAAKPGYIEDLEREEAANISATVKRCKPSVLTIFEEAEPQQVPSFSGLTR</sequence>
<reference evidence="1" key="1">
    <citation type="submission" date="2009-01" db="EMBL/GenBank/DDBJ databases">
        <title>Complete sequence of chromosome Cyanothece sp. PCC 7425.</title>
        <authorList>
            <consortium name="US DOE Joint Genome Institute"/>
            <person name="Lucas S."/>
            <person name="Copeland A."/>
            <person name="Lapidus A."/>
            <person name="Glavina del Rio T."/>
            <person name="Dalin E."/>
            <person name="Tice H."/>
            <person name="Bruce D."/>
            <person name="Goodwin L."/>
            <person name="Pitluck S."/>
            <person name="Sims D."/>
            <person name="Meineke L."/>
            <person name="Brettin T."/>
            <person name="Detter J.C."/>
            <person name="Han C."/>
            <person name="Larimer F."/>
            <person name="Land M."/>
            <person name="Hauser L."/>
            <person name="Kyrpides N."/>
            <person name="Ovchinnikova G."/>
            <person name="Liberton M."/>
            <person name="Stoeckel J."/>
            <person name="Banerjee A."/>
            <person name="Singh A."/>
            <person name="Page L."/>
            <person name="Sato H."/>
            <person name="Zhao L."/>
            <person name="Sherman L."/>
            <person name="Pakrasi H."/>
            <person name="Richardson P."/>
        </authorList>
    </citation>
    <scope>NUCLEOTIDE SEQUENCE</scope>
    <source>
        <strain evidence="1">PCC 7425</strain>
    </source>
</reference>
<dbReference type="AlphaFoldDB" id="B8HJN0"/>
<dbReference type="eggNOG" id="COG2199">
    <property type="taxonomic scope" value="Bacteria"/>
</dbReference>
<dbReference type="Pfam" id="PF08846">
    <property type="entry name" value="DUF1816"/>
    <property type="match status" value="1"/>
</dbReference>
<proteinExistence type="predicted"/>
<dbReference type="InterPro" id="IPR014945">
    <property type="entry name" value="DUF1816"/>
</dbReference>